<feature type="transmembrane region" description="Helical" evidence="6">
    <location>
        <begin position="239"/>
        <end position="260"/>
    </location>
</feature>
<dbReference type="GO" id="GO:0004222">
    <property type="term" value="F:metalloendopeptidase activity"/>
    <property type="evidence" value="ECO:0007669"/>
    <property type="project" value="InterPro"/>
</dbReference>
<organism evidence="8 9">
    <name type="scientific">Hypholoma sublateritium (strain FD-334 SS-4)</name>
    <dbReference type="NCBI Taxonomy" id="945553"/>
    <lineage>
        <taxon>Eukaryota</taxon>
        <taxon>Fungi</taxon>
        <taxon>Dikarya</taxon>
        <taxon>Basidiomycota</taxon>
        <taxon>Agaricomycotina</taxon>
        <taxon>Agaricomycetes</taxon>
        <taxon>Agaricomycetidae</taxon>
        <taxon>Agaricales</taxon>
        <taxon>Agaricineae</taxon>
        <taxon>Strophariaceae</taxon>
        <taxon>Hypholoma</taxon>
    </lineage>
</organism>
<dbReference type="OrthoDB" id="7694678at2759"/>
<dbReference type="STRING" id="945553.A0A0D2PA82"/>
<accession>A0A0D2PA82</accession>
<feature type="domain" description="Peptidase M50" evidence="7">
    <location>
        <begin position="186"/>
        <end position="262"/>
    </location>
</feature>
<keyword evidence="4 6" id="KW-0472">Membrane</keyword>
<dbReference type="Pfam" id="PF02163">
    <property type="entry name" value="Peptidase_M50"/>
    <property type="match status" value="1"/>
</dbReference>
<feature type="transmembrane region" description="Helical" evidence="6">
    <location>
        <begin position="206"/>
        <end position="227"/>
    </location>
</feature>
<evidence type="ECO:0000256" key="2">
    <source>
        <dbReference type="ARBA" id="ARBA00022692"/>
    </source>
</evidence>
<keyword evidence="3 6" id="KW-1133">Transmembrane helix</keyword>
<feature type="transmembrane region" description="Helical" evidence="6">
    <location>
        <begin position="6"/>
        <end position="24"/>
    </location>
</feature>
<keyword evidence="9" id="KW-1185">Reference proteome</keyword>
<evidence type="ECO:0000256" key="4">
    <source>
        <dbReference type="ARBA" id="ARBA00023136"/>
    </source>
</evidence>
<dbReference type="Proteomes" id="UP000054270">
    <property type="component" value="Unassembled WGS sequence"/>
</dbReference>
<dbReference type="GO" id="GO:0016020">
    <property type="term" value="C:membrane"/>
    <property type="evidence" value="ECO:0007669"/>
    <property type="project" value="InterPro"/>
</dbReference>
<dbReference type="InterPro" id="IPR001193">
    <property type="entry name" value="MBTPS2"/>
</dbReference>
<dbReference type="GO" id="GO:0012505">
    <property type="term" value="C:endomembrane system"/>
    <property type="evidence" value="ECO:0007669"/>
    <property type="project" value="UniProtKB-SubCell"/>
</dbReference>
<protein>
    <recommendedName>
        <fullName evidence="5">Endopeptidase S2P</fullName>
    </recommendedName>
</protein>
<dbReference type="GO" id="GO:0031293">
    <property type="term" value="P:membrane protein intracellular domain proteolysis"/>
    <property type="evidence" value="ECO:0007669"/>
    <property type="project" value="TreeGrafter"/>
</dbReference>
<evidence type="ECO:0000256" key="5">
    <source>
        <dbReference type="ARBA" id="ARBA00032658"/>
    </source>
</evidence>
<dbReference type="InterPro" id="IPR008915">
    <property type="entry name" value="Peptidase_M50"/>
</dbReference>
<dbReference type="EMBL" id="KN817607">
    <property type="protein sequence ID" value="KJA17220.1"/>
    <property type="molecule type" value="Genomic_DNA"/>
</dbReference>
<dbReference type="PRINTS" id="PR01000">
    <property type="entry name" value="SREBPS2PTASE"/>
</dbReference>
<evidence type="ECO:0000256" key="6">
    <source>
        <dbReference type="SAM" id="Phobius"/>
    </source>
</evidence>
<name>A0A0D2PA82_HYPSF</name>
<evidence type="ECO:0000256" key="1">
    <source>
        <dbReference type="ARBA" id="ARBA00004127"/>
    </source>
</evidence>
<evidence type="ECO:0000313" key="9">
    <source>
        <dbReference type="Proteomes" id="UP000054270"/>
    </source>
</evidence>
<dbReference type="PANTHER" id="PTHR13325:SF3">
    <property type="entry name" value="MEMBRANE-BOUND TRANSCRIPTION FACTOR SITE-2 PROTEASE"/>
    <property type="match status" value="1"/>
</dbReference>
<proteinExistence type="predicted"/>
<evidence type="ECO:0000256" key="3">
    <source>
        <dbReference type="ARBA" id="ARBA00022989"/>
    </source>
</evidence>
<dbReference type="AlphaFoldDB" id="A0A0D2PA82"/>
<gene>
    <name evidence="8" type="ORF">HYPSUDRAFT_192498</name>
</gene>
<evidence type="ECO:0000313" key="8">
    <source>
        <dbReference type="EMBL" id="KJA17220.1"/>
    </source>
</evidence>
<dbReference type="OMA" id="WFARCER"/>
<dbReference type="PANTHER" id="PTHR13325">
    <property type="entry name" value="PROTEASE M50 MEMBRANE-BOUND TRANSCRIPTION FACTOR SITE 2 PROTEASE"/>
    <property type="match status" value="1"/>
</dbReference>
<keyword evidence="2 6" id="KW-0812">Transmembrane</keyword>
<dbReference type="GO" id="GO:0005737">
    <property type="term" value="C:cytoplasm"/>
    <property type="evidence" value="ECO:0007669"/>
    <property type="project" value="TreeGrafter"/>
</dbReference>
<evidence type="ECO:0000259" key="7">
    <source>
        <dbReference type="Pfam" id="PF02163"/>
    </source>
</evidence>
<feature type="transmembrane region" description="Helical" evidence="6">
    <location>
        <begin position="97"/>
        <end position="128"/>
    </location>
</feature>
<comment type="subcellular location">
    <subcellularLocation>
        <location evidence="1">Endomembrane system</location>
        <topology evidence="1">Multi-pass membrane protein</topology>
    </subcellularLocation>
</comment>
<reference evidence="9" key="1">
    <citation type="submission" date="2014-04" db="EMBL/GenBank/DDBJ databases">
        <title>Evolutionary Origins and Diversification of the Mycorrhizal Mutualists.</title>
        <authorList>
            <consortium name="DOE Joint Genome Institute"/>
            <consortium name="Mycorrhizal Genomics Consortium"/>
            <person name="Kohler A."/>
            <person name="Kuo A."/>
            <person name="Nagy L.G."/>
            <person name="Floudas D."/>
            <person name="Copeland A."/>
            <person name="Barry K.W."/>
            <person name="Cichocki N."/>
            <person name="Veneault-Fourrey C."/>
            <person name="LaButti K."/>
            <person name="Lindquist E.A."/>
            <person name="Lipzen A."/>
            <person name="Lundell T."/>
            <person name="Morin E."/>
            <person name="Murat C."/>
            <person name="Riley R."/>
            <person name="Ohm R."/>
            <person name="Sun H."/>
            <person name="Tunlid A."/>
            <person name="Henrissat B."/>
            <person name="Grigoriev I.V."/>
            <person name="Hibbett D.S."/>
            <person name="Martin F."/>
        </authorList>
    </citation>
    <scope>NUCLEOTIDE SEQUENCE [LARGE SCALE GENOMIC DNA]</scope>
    <source>
        <strain evidence="9">FD-334 SS-4</strain>
    </source>
</reference>
<feature type="transmembrane region" description="Helical" evidence="6">
    <location>
        <begin position="545"/>
        <end position="566"/>
    </location>
</feature>
<feature type="transmembrane region" description="Helical" evidence="6">
    <location>
        <begin position="169"/>
        <end position="194"/>
    </location>
</feature>
<dbReference type="GO" id="GO:1905897">
    <property type="term" value="P:regulation of response to endoplasmic reticulum stress"/>
    <property type="evidence" value="ECO:0007669"/>
    <property type="project" value="TreeGrafter"/>
</dbReference>
<sequence>MSIGAAFLLLAVVWAFIHLVHYLATRNAAPLLPTQMHAVPRNRTAFLAFHSPRHTQVSLSGLKLQVSTTRWNAAHDRLGTLLSRRANRRTASAVRAVYDVGAVLGVLGMLVAVLGVCAACAAAVWTLAGKIGPLSPGSMDGVQNLARRGLADEDMAAPPRAAFLNIVPIIPGVTVPLAHLPLIIGAVFAAQAVHELGHALAGALELLPLSACGASLVACVPAAFVSFPDTALRGLPPRARARVIAAGPFHNLVLWGALLLSVRVGLPSGVSAITGYRSVADVGNVVVSVNADSPLALHLAPGAIVTKLDDTPLSTSATSVDTWSDYLQGAHQSPSLGWCIPAAALARSDACCAPSAPPSPLACFVALAGGDRGCADPVPVLTAPAPGPRARCTTDAACGADALCVRPRADAELLRISVLPDKGPERVVLWSGPREEVWEEVRVGTWAPRISILPLWLPPLAGVFWEYLTLATLSLFFVNLLPLPHLDGTALLGALLDFAGDGGGGARGASGFDFSALEAGAGGAADGYSEARRARGRWGRRVRTGVPWAMAGVVGCYVFVSLLNFMF</sequence>